<dbReference type="Gene3D" id="2.160.10.10">
    <property type="entry name" value="Hexapeptide repeat proteins"/>
    <property type="match status" value="1"/>
</dbReference>
<evidence type="ECO:0000313" key="1">
    <source>
        <dbReference type="EMBL" id="TLE16382.1"/>
    </source>
</evidence>
<comment type="caution">
    <text evidence="1">The sequence shown here is derived from an EMBL/GenBank/DDBJ whole genome shotgun (WGS) entry which is preliminary data.</text>
</comment>
<keyword evidence="1" id="KW-0808">Transferase</keyword>
<evidence type="ECO:0000313" key="2">
    <source>
        <dbReference type="Proteomes" id="UP000029920"/>
    </source>
</evidence>
<dbReference type="EMBL" id="JRPC02000007">
    <property type="protein sequence ID" value="TLE16382.1"/>
    <property type="molecule type" value="Genomic_DNA"/>
</dbReference>
<dbReference type="Proteomes" id="UP000029920">
    <property type="component" value="Unassembled WGS sequence"/>
</dbReference>
<dbReference type="CDD" id="cd04647">
    <property type="entry name" value="LbH_MAT_like"/>
    <property type="match status" value="1"/>
</dbReference>
<sequence>MVVIGDRCALATNITIIADSNPNNSILKDLKSVKNCIFSKPVILESDVWVGANAIILGGVRIAEGSIIGAGALVNKDTEPYSVYAGVPIRKLRELKR</sequence>
<keyword evidence="1" id="KW-0012">Acyltransferase</keyword>
<accession>A0A4U8UHB1</accession>
<protein>
    <submittedName>
        <fullName evidence="1">Acyltransferase</fullName>
    </submittedName>
</protein>
<dbReference type="InterPro" id="IPR051159">
    <property type="entry name" value="Hexapeptide_acetyltransf"/>
</dbReference>
<dbReference type="Pfam" id="PF00132">
    <property type="entry name" value="Hexapep"/>
    <property type="match status" value="1"/>
</dbReference>
<reference evidence="1 2" key="1">
    <citation type="journal article" date="2014" name="Genome Announc.">
        <title>Draft genome sequences of eight enterohepatic helicobacter species isolated from both laboratory and wild rodents.</title>
        <authorList>
            <person name="Sheh A."/>
            <person name="Shen Z."/>
            <person name="Fox J.G."/>
        </authorList>
    </citation>
    <scope>NUCLEOTIDE SEQUENCE [LARGE SCALE GENOMIC DNA]</scope>
    <source>
        <strain evidence="1 2">MIT-03-7007</strain>
    </source>
</reference>
<dbReference type="SUPFAM" id="SSF51161">
    <property type="entry name" value="Trimeric LpxA-like enzymes"/>
    <property type="match status" value="1"/>
</dbReference>
<organism evidence="1 2">
    <name type="scientific">Helicobacter apodemus</name>
    <dbReference type="NCBI Taxonomy" id="135569"/>
    <lineage>
        <taxon>Bacteria</taxon>
        <taxon>Pseudomonadati</taxon>
        <taxon>Campylobacterota</taxon>
        <taxon>Epsilonproteobacteria</taxon>
        <taxon>Campylobacterales</taxon>
        <taxon>Helicobacteraceae</taxon>
        <taxon>Helicobacter</taxon>
    </lineage>
</organism>
<gene>
    <name evidence="1" type="ORF">LS72_003650</name>
</gene>
<dbReference type="InterPro" id="IPR011004">
    <property type="entry name" value="Trimer_LpxA-like_sf"/>
</dbReference>
<dbReference type="PANTHER" id="PTHR23416">
    <property type="entry name" value="SIALIC ACID SYNTHASE-RELATED"/>
    <property type="match status" value="1"/>
</dbReference>
<dbReference type="PANTHER" id="PTHR23416:SF78">
    <property type="entry name" value="LIPOPOLYSACCHARIDE BIOSYNTHESIS O-ACETYL TRANSFERASE WBBJ-RELATED"/>
    <property type="match status" value="1"/>
</dbReference>
<proteinExistence type="predicted"/>
<dbReference type="InterPro" id="IPR001451">
    <property type="entry name" value="Hexapep"/>
</dbReference>
<name>A0A4U8UHB1_9HELI</name>
<keyword evidence="2" id="KW-1185">Reference proteome</keyword>
<dbReference type="AlphaFoldDB" id="A0A4U8UHB1"/>
<dbReference type="GO" id="GO:0016746">
    <property type="term" value="F:acyltransferase activity"/>
    <property type="evidence" value="ECO:0007669"/>
    <property type="project" value="UniProtKB-KW"/>
</dbReference>